<dbReference type="Pfam" id="PF07566">
    <property type="entry name" value="DUF1543"/>
    <property type="match status" value="1"/>
</dbReference>
<dbReference type="Gene3D" id="3.10.20.10">
    <property type="match status" value="2"/>
</dbReference>
<feature type="domain" description="DUF1543" evidence="1">
    <location>
        <begin position="21"/>
        <end position="72"/>
    </location>
</feature>
<dbReference type="EMBL" id="FNAI01000026">
    <property type="protein sequence ID" value="SDF71940.1"/>
    <property type="molecule type" value="Genomic_DNA"/>
</dbReference>
<sequence length="190" mass="21744">MIQQAQPKLFLLLLGSKAPGRNVEQHDYFFGIANNLKELIPSVKAFWPEAGNSIHLDGWREVNTVEGYAIKVVLKEEIGKPPQKKLFFINLGGYQSGKLEEQHYTLITIQQDRAAAVQHAKRTIFFKTNTIKGAGAHIDEKYGIDVDDIYRIEDILAPWEKEKYHILITPAENLMPDEIHLGYFKLDKIK</sequence>
<keyword evidence="3" id="KW-1185">Reference proteome</keyword>
<organism evidence="2 3">
    <name type="scientific">Mucilaginibacter pineti</name>
    <dbReference type="NCBI Taxonomy" id="1391627"/>
    <lineage>
        <taxon>Bacteria</taxon>
        <taxon>Pseudomonadati</taxon>
        <taxon>Bacteroidota</taxon>
        <taxon>Sphingobacteriia</taxon>
        <taxon>Sphingobacteriales</taxon>
        <taxon>Sphingobacteriaceae</taxon>
        <taxon>Mucilaginibacter</taxon>
    </lineage>
</organism>
<evidence type="ECO:0000313" key="2">
    <source>
        <dbReference type="EMBL" id="SDF71940.1"/>
    </source>
</evidence>
<dbReference type="AlphaFoldDB" id="A0A1G7NF81"/>
<evidence type="ECO:0000313" key="3">
    <source>
        <dbReference type="Proteomes" id="UP000199072"/>
    </source>
</evidence>
<reference evidence="2 3" key="1">
    <citation type="submission" date="2016-10" db="EMBL/GenBank/DDBJ databases">
        <authorList>
            <person name="de Groot N.N."/>
        </authorList>
    </citation>
    <scope>NUCLEOTIDE SEQUENCE [LARGE SCALE GENOMIC DNA]</scope>
    <source>
        <strain evidence="2 3">47C3B</strain>
    </source>
</reference>
<evidence type="ECO:0000259" key="1">
    <source>
        <dbReference type="Pfam" id="PF07566"/>
    </source>
</evidence>
<dbReference type="RefSeq" id="WP_091157379.1">
    <property type="nucleotide sequence ID" value="NZ_FNAI01000026.1"/>
</dbReference>
<dbReference type="Proteomes" id="UP000199072">
    <property type="component" value="Unassembled WGS sequence"/>
</dbReference>
<proteinExistence type="predicted"/>
<dbReference type="InterPro" id="IPR011440">
    <property type="entry name" value="DUF1543"/>
</dbReference>
<accession>A0A1G7NF81</accession>
<dbReference type="OrthoDB" id="850243at2"/>
<dbReference type="STRING" id="1391627.SAMN05216464_12618"/>
<protein>
    <recommendedName>
        <fullName evidence="1">DUF1543 domain-containing protein</fullName>
    </recommendedName>
</protein>
<name>A0A1G7NF81_9SPHI</name>
<gene>
    <name evidence="2" type="ORF">SAMN05216464_12618</name>
</gene>